<feature type="transmembrane region" description="Helical" evidence="6">
    <location>
        <begin position="142"/>
        <end position="163"/>
    </location>
</feature>
<feature type="transmembrane region" description="Helical" evidence="6">
    <location>
        <begin position="331"/>
        <end position="354"/>
    </location>
</feature>
<feature type="transmembrane region" description="Helical" evidence="6">
    <location>
        <begin position="105"/>
        <end position="130"/>
    </location>
</feature>
<dbReference type="NCBIfam" id="TIGR00797">
    <property type="entry name" value="matE"/>
    <property type="match status" value="1"/>
</dbReference>
<gene>
    <name evidence="7" type="ORF">OXX778_LOCUS10547</name>
</gene>
<dbReference type="PANTHER" id="PTHR11206">
    <property type="entry name" value="MULTIDRUG RESISTANCE PROTEIN"/>
    <property type="match status" value="1"/>
</dbReference>
<evidence type="ECO:0000256" key="5">
    <source>
        <dbReference type="ARBA" id="ARBA00023136"/>
    </source>
</evidence>
<evidence type="ECO:0000256" key="3">
    <source>
        <dbReference type="ARBA" id="ARBA00022692"/>
    </source>
</evidence>
<dbReference type="GO" id="GO:0015297">
    <property type="term" value="F:antiporter activity"/>
    <property type="evidence" value="ECO:0007669"/>
    <property type="project" value="InterPro"/>
</dbReference>
<protein>
    <recommendedName>
        <fullName evidence="6">Multidrug and toxin extrusion protein</fullName>
    </recommendedName>
</protein>
<accession>A0A813YFJ3</accession>
<feature type="transmembrane region" description="Helical" evidence="6">
    <location>
        <begin position="72"/>
        <end position="93"/>
    </location>
</feature>
<dbReference type="Proteomes" id="UP000663879">
    <property type="component" value="Unassembled WGS sequence"/>
</dbReference>
<dbReference type="GO" id="GO:1990961">
    <property type="term" value="P:xenobiotic detoxification by transmembrane export across the plasma membrane"/>
    <property type="evidence" value="ECO:0007669"/>
    <property type="project" value="InterPro"/>
</dbReference>
<evidence type="ECO:0000313" key="8">
    <source>
        <dbReference type="Proteomes" id="UP000663879"/>
    </source>
</evidence>
<comment type="similarity">
    <text evidence="2 6">Belongs to the multi antimicrobial extrusion (MATE) (TC 2.A.66.1) family.</text>
</comment>
<keyword evidence="3 6" id="KW-0812">Transmembrane</keyword>
<dbReference type="GO" id="GO:0042910">
    <property type="term" value="F:xenobiotic transmembrane transporter activity"/>
    <property type="evidence" value="ECO:0007669"/>
    <property type="project" value="InterPro"/>
</dbReference>
<feature type="transmembrane region" description="Helical" evidence="6">
    <location>
        <begin position="402"/>
        <end position="422"/>
    </location>
</feature>
<dbReference type="InterPro" id="IPR045069">
    <property type="entry name" value="MATE_euk"/>
</dbReference>
<dbReference type="CDD" id="cd13132">
    <property type="entry name" value="MATE_eukaryotic"/>
    <property type="match status" value="1"/>
</dbReference>
<organism evidence="7 8">
    <name type="scientific">Brachionus calyciflorus</name>
    <dbReference type="NCBI Taxonomy" id="104777"/>
    <lineage>
        <taxon>Eukaryota</taxon>
        <taxon>Metazoa</taxon>
        <taxon>Spiralia</taxon>
        <taxon>Gnathifera</taxon>
        <taxon>Rotifera</taxon>
        <taxon>Eurotatoria</taxon>
        <taxon>Monogononta</taxon>
        <taxon>Pseudotrocha</taxon>
        <taxon>Ploima</taxon>
        <taxon>Brachionidae</taxon>
        <taxon>Brachionus</taxon>
    </lineage>
</organism>
<feature type="transmembrane region" description="Helical" evidence="6">
    <location>
        <begin position="504"/>
        <end position="523"/>
    </location>
</feature>
<dbReference type="OrthoDB" id="2126698at2759"/>
<sequence length="540" mass="60309">MSEEKAQQENFLNRIITKLYPLGLKDEMMIHFKNSVPLALSILSQQLLSMMCFFFCGHVGPNELAAVSLANTLIHIGSFGPILGLASASETLFPQLYGGKDKKKVGIIVQRGVLISLMASFFCIGFLLNSKYIMKFFVKDEYVVMLADTFIVYFSPSILFYSIQIIISKYLQSQNIFYPVLFINVLVNILNACLQWVLVIWTEMGVIGSAISVVIVNIIQLALLIIYIVKKKIHEETWPGWSIECFYDWKLYLKLGMAGFGMVVFEWASFEIAVMSSGLLGNTELSVMSITQQTALTFILFAFGIASSGNIRVGQLLGENSPEKALNSTKVVYTITLLCGTSLALIMIIFSDYVPYIFTNNSELVSQVSKPLKFLGVIHVFDELQVCGGGILRALGSQTFGVIIAFIAFYLISLPIGLYLLLNTSLTVTGFWIGFSCAAFFLLLCQVVFIFRVNWEEKAKMASELALRMKKDKVKVNNVEVSSIENNPNPEKVQNLKRKIFKKILVLASVLSIFLVSILTRNLSHFSVELDKNSTNSTDN</sequence>
<dbReference type="GO" id="GO:0016020">
    <property type="term" value="C:membrane"/>
    <property type="evidence" value="ECO:0007669"/>
    <property type="project" value="UniProtKB-SubCell"/>
</dbReference>
<dbReference type="InterPro" id="IPR002528">
    <property type="entry name" value="MATE_fam"/>
</dbReference>
<keyword evidence="4 6" id="KW-1133">Transmembrane helix</keyword>
<dbReference type="AlphaFoldDB" id="A0A813YFJ3"/>
<feature type="transmembrane region" description="Helical" evidence="6">
    <location>
        <begin position="428"/>
        <end position="451"/>
    </location>
</feature>
<feature type="transmembrane region" description="Helical" evidence="6">
    <location>
        <begin position="251"/>
        <end position="270"/>
    </location>
</feature>
<dbReference type="EMBL" id="CAJNOC010001684">
    <property type="protein sequence ID" value="CAF0883680.1"/>
    <property type="molecule type" value="Genomic_DNA"/>
</dbReference>
<comment type="subcellular location">
    <subcellularLocation>
        <location evidence="1">Membrane</location>
        <topology evidence="1">Multi-pass membrane protein</topology>
    </subcellularLocation>
</comment>
<evidence type="ECO:0000256" key="1">
    <source>
        <dbReference type="ARBA" id="ARBA00004141"/>
    </source>
</evidence>
<comment type="caution">
    <text evidence="7">The sequence shown here is derived from an EMBL/GenBank/DDBJ whole genome shotgun (WGS) entry which is preliminary data.</text>
</comment>
<evidence type="ECO:0000256" key="6">
    <source>
        <dbReference type="RuleBase" id="RU004914"/>
    </source>
</evidence>
<reference evidence="7" key="1">
    <citation type="submission" date="2021-02" db="EMBL/GenBank/DDBJ databases">
        <authorList>
            <person name="Nowell W R."/>
        </authorList>
    </citation>
    <scope>NUCLEOTIDE SEQUENCE</scope>
    <source>
        <strain evidence="7">Ploen Becks lab</strain>
    </source>
</reference>
<proteinExistence type="inferred from homology"/>
<evidence type="ECO:0000256" key="4">
    <source>
        <dbReference type="ARBA" id="ARBA00022989"/>
    </source>
</evidence>
<feature type="transmembrane region" description="Helical" evidence="6">
    <location>
        <begin position="207"/>
        <end position="230"/>
    </location>
</feature>
<feature type="transmembrane region" description="Helical" evidence="6">
    <location>
        <begin position="175"/>
        <end position="201"/>
    </location>
</feature>
<name>A0A813YFJ3_9BILA</name>
<keyword evidence="8" id="KW-1185">Reference proteome</keyword>
<evidence type="ECO:0000256" key="2">
    <source>
        <dbReference type="ARBA" id="ARBA00010199"/>
    </source>
</evidence>
<feature type="transmembrane region" description="Helical" evidence="6">
    <location>
        <begin position="38"/>
        <end position="60"/>
    </location>
</feature>
<keyword evidence="5 6" id="KW-0472">Membrane</keyword>
<dbReference type="Pfam" id="PF01554">
    <property type="entry name" value="MatE"/>
    <property type="match status" value="2"/>
</dbReference>
<evidence type="ECO:0000313" key="7">
    <source>
        <dbReference type="EMBL" id="CAF0883680.1"/>
    </source>
</evidence>
<feature type="transmembrane region" description="Helical" evidence="6">
    <location>
        <begin position="290"/>
        <end position="311"/>
    </location>
</feature>